<evidence type="ECO:0000256" key="2">
    <source>
        <dbReference type="ARBA" id="ARBA00023125"/>
    </source>
</evidence>
<dbReference type="SUPFAM" id="SSF46774">
    <property type="entry name" value="ARID-like"/>
    <property type="match status" value="1"/>
</dbReference>
<dbReference type="GO" id="GO:0005634">
    <property type="term" value="C:nucleus"/>
    <property type="evidence" value="ECO:0007669"/>
    <property type="project" value="TreeGrafter"/>
</dbReference>
<dbReference type="Gene3D" id="2.60.40.790">
    <property type="match status" value="1"/>
</dbReference>
<dbReference type="Gene3D" id="1.10.150.60">
    <property type="entry name" value="ARID DNA-binding domain"/>
    <property type="match status" value="1"/>
</dbReference>
<dbReference type="Proteomes" id="UP000734854">
    <property type="component" value="Unassembled WGS sequence"/>
</dbReference>
<evidence type="ECO:0000256" key="1">
    <source>
        <dbReference type="ARBA" id="ARBA00023015"/>
    </source>
</evidence>
<feature type="compositionally biased region" description="Basic and acidic residues" evidence="6">
    <location>
        <begin position="132"/>
        <end position="152"/>
    </location>
</feature>
<dbReference type="InterPro" id="IPR036431">
    <property type="entry name" value="ARID_dom_sf"/>
</dbReference>
<evidence type="ECO:0000256" key="4">
    <source>
        <dbReference type="ARBA" id="ARBA00023242"/>
    </source>
</evidence>
<feature type="region of interest" description="Disordered" evidence="6">
    <location>
        <begin position="520"/>
        <end position="556"/>
    </location>
</feature>
<evidence type="ECO:0008006" key="11">
    <source>
        <dbReference type="Google" id="ProtNLM"/>
    </source>
</evidence>
<dbReference type="InterPro" id="IPR045147">
    <property type="entry name" value="ARI3A/B/C"/>
</dbReference>
<proteinExistence type="inferred from homology"/>
<dbReference type="AlphaFoldDB" id="A0A8J5KPZ2"/>
<feature type="compositionally biased region" description="Basic and acidic residues" evidence="6">
    <location>
        <begin position="526"/>
        <end position="542"/>
    </location>
</feature>
<comment type="similarity">
    <text evidence="5">Belongs to the small heat shock protein (HSP20) family.</text>
</comment>
<dbReference type="PANTHER" id="PTHR15348:SF0">
    <property type="entry name" value="PROTEIN DEAD RINGER"/>
    <property type="match status" value="1"/>
</dbReference>
<evidence type="ECO:0000313" key="9">
    <source>
        <dbReference type="EMBL" id="KAG6486844.1"/>
    </source>
</evidence>
<dbReference type="Pfam" id="PF01388">
    <property type="entry name" value="ARID"/>
    <property type="match status" value="1"/>
</dbReference>
<dbReference type="InterPro" id="IPR008978">
    <property type="entry name" value="HSP20-like_chaperone"/>
</dbReference>
<feature type="domain" description="ARID" evidence="8">
    <location>
        <begin position="369"/>
        <end position="466"/>
    </location>
</feature>
<keyword evidence="4" id="KW-0539">Nucleus</keyword>
<dbReference type="GO" id="GO:0003677">
    <property type="term" value="F:DNA binding"/>
    <property type="evidence" value="ECO:0007669"/>
    <property type="project" value="UniProtKB-KW"/>
</dbReference>
<keyword evidence="10" id="KW-1185">Reference proteome</keyword>
<evidence type="ECO:0000259" key="7">
    <source>
        <dbReference type="PROSITE" id="PS01031"/>
    </source>
</evidence>
<evidence type="ECO:0000259" key="8">
    <source>
        <dbReference type="PROSITE" id="PS51011"/>
    </source>
</evidence>
<keyword evidence="3" id="KW-0804">Transcription</keyword>
<dbReference type="GO" id="GO:0006357">
    <property type="term" value="P:regulation of transcription by RNA polymerase II"/>
    <property type="evidence" value="ECO:0007669"/>
    <property type="project" value="InterPro"/>
</dbReference>
<dbReference type="InterPro" id="IPR001606">
    <property type="entry name" value="ARID_dom"/>
</dbReference>
<dbReference type="PROSITE" id="PS51011">
    <property type="entry name" value="ARID"/>
    <property type="match status" value="1"/>
</dbReference>
<feature type="region of interest" description="Disordered" evidence="6">
    <location>
        <begin position="124"/>
        <end position="152"/>
    </location>
</feature>
<evidence type="ECO:0000256" key="5">
    <source>
        <dbReference type="PROSITE-ProRule" id="PRU00285"/>
    </source>
</evidence>
<reference evidence="9 10" key="1">
    <citation type="submission" date="2020-08" db="EMBL/GenBank/DDBJ databases">
        <title>Plant Genome Project.</title>
        <authorList>
            <person name="Zhang R.-G."/>
        </authorList>
    </citation>
    <scope>NUCLEOTIDE SEQUENCE [LARGE SCALE GENOMIC DNA]</scope>
    <source>
        <tissue evidence="9">Rhizome</tissue>
    </source>
</reference>
<dbReference type="SUPFAM" id="SSF49764">
    <property type="entry name" value="HSP20-like chaperones"/>
    <property type="match status" value="1"/>
</dbReference>
<keyword evidence="2" id="KW-0238">DNA-binding</keyword>
<dbReference type="EMBL" id="JACMSC010000015">
    <property type="protein sequence ID" value="KAG6486844.1"/>
    <property type="molecule type" value="Genomic_DNA"/>
</dbReference>
<dbReference type="CDD" id="cd06464">
    <property type="entry name" value="ACD_sHsps-like"/>
    <property type="match status" value="1"/>
</dbReference>
<organism evidence="9 10">
    <name type="scientific">Zingiber officinale</name>
    <name type="common">Ginger</name>
    <name type="synonym">Amomum zingiber</name>
    <dbReference type="NCBI Taxonomy" id="94328"/>
    <lineage>
        <taxon>Eukaryota</taxon>
        <taxon>Viridiplantae</taxon>
        <taxon>Streptophyta</taxon>
        <taxon>Embryophyta</taxon>
        <taxon>Tracheophyta</taxon>
        <taxon>Spermatophyta</taxon>
        <taxon>Magnoliopsida</taxon>
        <taxon>Liliopsida</taxon>
        <taxon>Zingiberales</taxon>
        <taxon>Zingiberaceae</taxon>
        <taxon>Zingiber</taxon>
    </lineage>
</organism>
<accession>A0A8J5KPZ2</accession>
<evidence type="ECO:0000313" key="10">
    <source>
        <dbReference type="Proteomes" id="UP000734854"/>
    </source>
</evidence>
<feature type="domain" description="SHSP" evidence="7">
    <location>
        <begin position="571"/>
        <end position="672"/>
    </location>
</feature>
<dbReference type="FunFam" id="2.60.40.790:FF:000014">
    <property type="entry name" value="AT-rich interactive domain-containing protein 3"/>
    <property type="match status" value="1"/>
</dbReference>
<dbReference type="PANTHER" id="PTHR15348">
    <property type="entry name" value="AT-RICH INTERACTIVE DOMAIN-CONTAINING PROTEIN ARID DOMAIN- CONTAINING PROTEIN DEAD RINGER PROTEIN B-CELL REGULATOR OF IGH TRANSCRIPTION BRIGHT"/>
    <property type="match status" value="1"/>
</dbReference>
<keyword evidence="1" id="KW-0805">Transcription regulation</keyword>
<feature type="region of interest" description="Disordered" evidence="6">
    <location>
        <begin position="81"/>
        <end position="100"/>
    </location>
</feature>
<gene>
    <name evidence="9" type="ORF">ZIOFF_055424</name>
</gene>
<dbReference type="InterPro" id="IPR002068">
    <property type="entry name" value="A-crystallin/Hsp20_dom"/>
</dbReference>
<dbReference type="PROSITE" id="PS01031">
    <property type="entry name" value="SHSP"/>
    <property type="match status" value="1"/>
</dbReference>
<sequence>MWFLCSFPFPFSSFAKPRVLVRIEALPRHWSSSDASVTYRRTFFLNIASASPKNRRCGVSLTPTSPDYLVPPEVDLAMETDMDRDKGPQKMSNGAPLEKEADDTLMEKQTDTQMAVTMIVDSGSVNPSSEHNLAEKSDKANGLSLEEKPNGTLVDDKIDGTVLKNETYEQFHVLSSDHSTTIHPSAEHILAENSEKAHDTLLEKENDGTPLEKAIDDTFLVNQKDGVSSESFQASLENNLVTESDKIGGTPLEMQTGCAPFEMKTDLIPIRGQTDDDATMPATSMEIDSTKISATDLKAVEMKEDLAELSQNNTGPIDNDMKGPYPNDNASKTPLKEEIMGVEDSMAIEGSSTSLTIVPYFDGDESGSEEEQAAFVKELEDFYRERNMEYKPPKFYGELLNCLKLWRAVTRLGGYDQLIYFCQVTACKLWRQVGESFKPPKTCTTISWSFRNFYEKALLEYEKHKIQTGELKTSMINLSSFVSDDNQVGVNQASGSVRGKRDAAARAMQVWHTERLLDTGEAGDPMAKDKNFTPFSAKDKQGKLKKRKPSSSLEQIGRVAKTDPVKAQGDVVVADVGAPADWVKINVRRNNEFFEVYALVPGLLREEVQVQSDPAGRLIISGEPEHPDNPWGVTPFKKVITLPTRIDPYQTSAVVTLHGQLFVRAPIDLSDA</sequence>
<name>A0A8J5KPZ2_ZINOF</name>
<evidence type="ECO:0000256" key="3">
    <source>
        <dbReference type="ARBA" id="ARBA00023163"/>
    </source>
</evidence>
<dbReference type="SMART" id="SM00501">
    <property type="entry name" value="BRIGHT"/>
    <property type="match status" value="1"/>
</dbReference>
<comment type="caution">
    <text evidence="9">The sequence shown here is derived from an EMBL/GenBank/DDBJ whole genome shotgun (WGS) entry which is preliminary data.</text>
</comment>
<dbReference type="CDD" id="cd16100">
    <property type="entry name" value="ARID"/>
    <property type="match status" value="1"/>
</dbReference>
<evidence type="ECO:0000256" key="6">
    <source>
        <dbReference type="SAM" id="MobiDB-lite"/>
    </source>
</evidence>
<protein>
    <recommendedName>
        <fullName evidence="11">AT-rich interactive domain-containing protein 3</fullName>
    </recommendedName>
</protein>
<dbReference type="SMART" id="SM01014">
    <property type="entry name" value="ARID"/>
    <property type="match status" value="1"/>
</dbReference>
<dbReference type="FunFam" id="1.10.150.60:FF:000018">
    <property type="entry name" value="AT-rich interactive domain-containing protein 3"/>
    <property type="match status" value="1"/>
</dbReference>